<dbReference type="AlphaFoldDB" id="A0A7W5K5W9"/>
<dbReference type="CDD" id="cd22233">
    <property type="entry name" value="RHH_CopAso-like"/>
    <property type="match status" value="1"/>
</dbReference>
<dbReference type="RefSeq" id="WP_183334047.1">
    <property type="nucleotide sequence ID" value="NZ_JACHZF010000033.1"/>
</dbReference>
<accession>A0A7W5K5W9</accession>
<dbReference type="Gene3D" id="1.10.1220.10">
    <property type="entry name" value="Met repressor-like"/>
    <property type="match status" value="1"/>
</dbReference>
<comment type="caution">
    <text evidence="2">The sequence shown here is derived from an EMBL/GenBank/DDBJ whole genome shotgun (WGS) entry which is preliminary data.</text>
</comment>
<organism evidence="2 3">
    <name type="scientific">Halomonas campaniensis</name>
    <dbReference type="NCBI Taxonomy" id="213554"/>
    <lineage>
        <taxon>Bacteria</taxon>
        <taxon>Pseudomonadati</taxon>
        <taxon>Pseudomonadota</taxon>
        <taxon>Gammaproteobacteria</taxon>
        <taxon>Oceanospirillales</taxon>
        <taxon>Halomonadaceae</taxon>
        <taxon>Halomonas</taxon>
    </lineage>
</organism>
<protein>
    <submittedName>
        <fullName evidence="2">Putative transcriptional regulator</fullName>
    </submittedName>
</protein>
<dbReference type="InterPro" id="IPR002145">
    <property type="entry name" value="CopG"/>
</dbReference>
<evidence type="ECO:0000313" key="2">
    <source>
        <dbReference type="EMBL" id="MBB3332471.1"/>
    </source>
</evidence>
<dbReference type="Proteomes" id="UP000553442">
    <property type="component" value="Unassembled WGS sequence"/>
</dbReference>
<dbReference type="GO" id="GO:0006355">
    <property type="term" value="P:regulation of DNA-templated transcription"/>
    <property type="evidence" value="ECO:0007669"/>
    <property type="project" value="InterPro"/>
</dbReference>
<feature type="domain" description="Ribbon-helix-helix protein CopG" evidence="1">
    <location>
        <begin position="4"/>
        <end position="43"/>
    </location>
</feature>
<reference evidence="2 3" key="1">
    <citation type="submission" date="2020-08" db="EMBL/GenBank/DDBJ databases">
        <title>Genomic Encyclopedia of Archaeal and Bacterial Type Strains, Phase II (KMG-II): from individual species to whole genera.</title>
        <authorList>
            <person name="Goeker M."/>
        </authorList>
    </citation>
    <scope>NUCLEOTIDE SEQUENCE [LARGE SCALE GENOMIC DNA]</scope>
    <source>
        <strain evidence="2 3">5AG</strain>
    </source>
</reference>
<evidence type="ECO:0000259" key="1">
    <source>
        <dbReference type="Pfam" id="PF01402"/>
    </source>
</evidence>
<dbReference type="SUPFAM" id="SSF47598">
    <property type="entry name" value="Ribbon-helix-helix"/>
    <property type="match status" value="1"/>
</dbReference>
<proteinExistence type="predicted"/>
<evidence type="ECO:0000313" key="3">
    <source>
        <dbReference type="Proteomes" id="UP000553442"/>
    </source>
</evidence>
<name>A0A7W5K5W9_9GAMM</name>
<keyword evidence="3" id="KW-1185">Reference proteome</keyword>
<dbReference type="EMBL" id="JACHZF010000033">
    <property type="protein sequence ID" value="MBB3332471.1"/>
    <property type="molecule type" value="Genomic_DNA"/>
</dbReference>
<dbReference type="InterPro" id="IPR010985">
    <property type="entry name" value="Ribbon_hlx_hlx"/>
</dbReference>
<sequence>MTRPTSIKLDDDLKGRIQQLADARQRSAHWLMREAIEQYVKREERREALRQDALNAWEDYQATGLHATADEVEQWLVSWGKDDEVPAPSCHK</sequence>
<gene>
    <name evidence="2" type="ORF">BDK63_003365</name>
</gene>
<dbReference type="Pfam" id="PF01402">
    <property type="entry name" value="RHH_1"/>
    <property type="match status" value="1"/>
</dbReference>
<dbReference type="InterPro" id="IPR013321">
    <property type="entry name" value="Arc_rbn_hlx_hlx"/>
</dbReference>